<accession>A0A2P2M924</accession>
<evidence type="ECO:0000256" key="3">
    <source>
        <dbReference type="ARBA" id="ARBA00012759"/>
    </source>
</evidence>
<protein>
    <recommendedName>
        <fullName evidence="3">ubiquitinyl hydrolase 1</fullName>
        <ecNumber evidence="3">3.4.19.12</ecNumber>
    </recommendedName>
</protein>
<name>A0A2P2M924_RHIMU</name>
<dbReference type="PROSITE" id="PS00972">
    <property type="entry name" value="USP_1"/>
    <property type="match status" value="1"/>
</dbReference>
<feature type="domain" description="Ubiquitin-like" evidence="8">
    <location>
        <begin position="2"/>
        <end position="71"/>
    </location>
</feature>
<dbReference type="Gene3D" id="3.90.70.10">
    <property type="entry name" value="Cysteine proteinases"/>
    <property type="match status" value="1"/>
</dbReference>
<dbReference type="SMART" id="SM00213">
    <property type="entry name" value="UBQ"/>
    <property type="match status" value="1"/>
</dbReference>
<evidence type="ECO:0000259" key="9">
    <source>
        <dbReference type="PROSITE" id="PS50235"/>
    </source>
</evidence>
<dbReference type="InterPro" id="IPR001394">
    <property type="entry name" value="Peptidase_C19_UCH"/>
</dbReference>
<evidence type="ECO:0000256" key="1">
    <source>
        <dbReference type="ARBA" id="ARBA00000707"/>
    </source>
</evidence>
<dbReference type="GO" id="GO:0004843">
    <property type="term" value="F:cysteine-type deubiquitinase activity"/>
    <property type="evidence" value="ECO:0007669"/>
    <property type="project" value="UniProtKB-EC"/>
</dbReference>
<evidence type="ECO:0000259" key="8">
    <source>
        <dbReference type="PROSITE" id="PS50053"/>
    </source>
</evidence>
<dbReference type="InterPro" id="IPR028889">
    <property type="entry name" value="USP"/>
</dbReference>
<dbReference type="GO" id="GO:0070628">
    <property type="term" value="F:proteasome binding"/>
    <property type="evidence" value="ECO:0007669"/>
    <property type="project" value="TreeGrafter"/>
</dbReference>
<evidence type="ECO:0000256" key="4">
    <source>
        <dbReference type="ARBA" id="ARBA00022670"/>
    </source>
</evidence>
<proteinExistence type="inferred from homology"/>
<dbReference type="InterPro" id="IPR044635">
    <property type="entry name" value="UBP14-like"/>
</dbReference>
<dbReference type="CDD" id="cd16104">
    <property type="entry name" value="Ubl_USP14_like"/>
    <property type="match status" value="1"/>
</dbReference>
<evidence type="ECO:0000256" key="7">
    <source>
        <dbReference type="ARBA" id="ARBA00022807"/>
    </source>
</evidence>
<dbReference type="InterPro" id="IPR029071">
    <property type="entry name" value="Ubiquitin-like_domsf"/>
</dbReference>
<dbReference type="GO" id="GO:0016579">
    <property type="term" value="P:protein deubiquitination"/>
    <property type="evidence" value="ECO:0007669"/>
    <property type="project" value="InterPro"/>
</dbReference>
<dbReference type="InterPro" id="IPR018200">
    <property type="entry name" value="USP_CS"/>
</dbReference>
<dbReference type="Pfam" id="PF00443">
    <property type="entry name" value="UCH"/>
    <property type="match status" value="1"/>
</dbReference>
<dbReference type="PANTHER" id="PTHR43982">
    <property type="entry name" value="UBIQUITIN CARBOXYL-TERMINAL HYDROLASE"/>
    <property type="match status" value="1"/>
</dbReference>
<dbReference type="InterPro" id="IPR000626">
    <property type="entry name" value="Ubiquitin-like_dom"/>
</dbReference>
<keyword evidence="4" id="KW-0645">Protease</keyword>
<evidence type="ECO:0000256" key="2">
    <source>
        <dbReference type="ARBA" id="ARBA00009085"/>
    </source>
</evidence>
<keyword evidence="7" id="KW-0788">Thiol protease</keyword>
<dbReference type="GO" id="GO:0061136">
    <property type="term" value="P:regulation of proteasomal protein catabolic process"/>
    <property type="evidence" value="ECO:0007669"/>
    <property type="project" value="TreeGrafter"/>
</dbReference>
<dbReference type="InterPro" id="IPR038765">
    <property type="entry name" value="Papain-like_cys_pep_sf"/>
</dbReference>
<comment type="catalytic activity">
    <reaction evidence="1">
        <text>Thiol-dependent hydrolysis of ester, thioester, amide, peptide and isopeptide bonds formed by the C-terminal Gly of ubiquitin (a 76-residue protein attached to proteins as an intracellular targeting signal).</text>
        <dbReference type="EC" id="3.4.19.12"/>
    </reaction>
</comment>
<evidence type="ECO:0000313" key="10">
    <source>
        <dbReference type="EMBL" id="MBX26721.1"/>
    </source>
</evidence>
<dbReference type="SUPFAM" id="SSF54001">
    <property type="entry name" value="Cysteine proteinases"/>
    <property type="match status" value="1"/>
</dbReference>
<organism evidence="10">
    <name type="scientific">Rhizophora mucronata</name>
    <name type="common">Asiatic mangrove</name>
    <dbReference type="NCBI Taxonomy" id="61149"/>
    <lineage>
        <taxon>Eukaryota</taxon>
        <taxon>Viridiplantae</taxon>
        <taxon>Streptophyta</taxon>
        <taxon>Embryophyta</taxon>
        <taxon>Tracheophyta</taxon>
        <taxon>Spermatophyta</taxon>
        <taxon>Magnoliopsida</taxon>
        <taxon>eudicotyledons</taxon>
        <taxon>Gunneridae</taxon>
        <taxon>Pentapetalae</taxon>
        <taxon>rosids</taxon>
        <taxon>fabids</taxon>
        <taxon>Malpighiales</taxon>
        <taxon>Rhizophoraceae</taxon>
        <taxon>Rhizophora</taxon>
    </lineage>
</organism>
<dbReference type="AlphaFoldDB" id="A0A2P2M924"/>
<dbReference type="Gene3D" id="3.10.20.90">
    <property type="entry name" value="Phosphatidylinositol 3-kinase Catalytic Subunit, Chain A, domain 1"/>
    <property type="match status" value="1"/>
</dbReference>
<keyword evidence="6" id="KW-0378">Hydrolase</keyword>
<dbReference type="GO" id="GO:0043161">
    <property type="term" value="P:proteasome-mediated ubiquitin-dependent protein catabolic process"/>
    <property type="evidence" value="ECO:0007669"/>
    <property type="project" value="InterPro"/>
</dbReference>
<evidence type="ECO:0000256" key="6">
    <source>
        <dbReference type="ARBA" id="ARBA00022801"/>
    </source>
</evidence>
<dbReference type="PROSITE" id="PS50053">
    <property type="entry name" value="UBIQUITIN_2"/>
    <property type="match status" value="1"/>
</dbReference>
<dbReference type="Pfam" id="PF00240">
    <property type="entry name" value="ubiquitin"/>
    <property type="match status" value="1"/>
</dbReference>
<dbReference type="EC" id="3.4.19.12" evidence="3"/>
<evidence type="ECO:0000256" key="5">
    <source>
        <dbReference type="ARBA" id="ARBA00022786"/>
    </source>
</evidence>
<dbReference type="FunFam" id="3.10.20.90:FF:000119">
    <property type="entry name" value="Ubiquitin carboxyl-terminal hydrolase 14"/>
    <property type="match status" value="1"/>
</dbReference>
<dbReference type="PANTHER" id="PTHR43982:SF1">
    <property type="entry name" value="UBIQUITIN CARBOXYL-TERMINAL HYDROLASE 14"/>
    <property type="match status" value="1"/>
</dbReference>
<comment type="similarity">
    <text evidence="2">Belongs to the peptidase C19 family.</text>
</comment>
<dbReference type="SUPFAM" id="SSF54236">
    <property type="entry name" value="Ubiquitin-like"/>
    <property type="match status" value="1"/>
</dbReference>
<dbReference type="InterPro" id="IPR019954">
    <property type="entry name" value="Ubiquitin_CS"/>
</dbReference>
<sequence>MLTVSVKWQKEVFSKVEIDTSQPPFVFKCQLYDLTGVPPERQKIMLKGGLLKDNDDWSTVKVKEGQRLMMMGTADEIVKAPEKGPVFMEDLPEEEQVAAVGHTAGLSNLGNTCYMNSTIQCLHSVPELKSALLKYPSDRRNDLDQTSHMLTAATRELFKDLDKSVKSVSPAQFWMVLCKKYPQFGQLHNGAFMQQDAEECWTQLLYTLSQSLRLPNLSGNLDTVKALFGIELASRYTFTCFSTAVVLWLSCVLS</sequence>
<dbReference type="PROSITE" id="PS50235">
    <property type="entry name" value="USP_3"/>
    <property type="match status" value="1"/>
</dbReference>
<feature type="domain" description="USP" evidence="9">
    <location>
        <begin position="104"/>
        <end position="254"/>
    </location>
</feature>
<dbReference type="EMBL" id="GGEC01046237">
    <property type="protein sequence ID" value="MBX26721.1"/>
    <property type="molecule type" value="Transcribed_RNA"/>
</dbReference>
<reference evidence="10" key="1">
    <citation type="submission" date="2018-02" db="EMBL/GenBank/DDBJ databases">
        <title>Rhizophora mucronata_Transcriptome.</title>
        <authorList>
            <person name="Meera S.P."/>
            <person name="Sreeshan A."/>
            <person name="Augustine A."/>
        </authorList>
    </citation>
    <scope>NUCLEOTIDE SEQUENCE</scope>
    <source>
        <tissue evidence="10">Leaf</tissue>
    </source>
</reference>
<dbReference type="PROSITE" id="PS00299">
    <property type="entry name" value="UBIQUITIN_1"/>
    <property type="match status" value="1"/>
</dbReference>
<keyword evidence="5" id="KW-0833">Ubl conjugation pathway</keyword>